<keyword evidence="1" id="KW-0812">Transmembrane</keyword>
<reference evidence="3" key="1">
    <citation type="submission" date="2024-02" db="UniProtKB">
        <authorList>
            <consortium name="WormBaseParasite"/>
        </authorList>
    </citation>
    <scope>IDENTIFICATION</scope>
</reference>
<organism evidence="2 3">
    <name type="scientific">Mesorhabditis belari</name>
    <dbReference type="NCBI Taxonomy" id="2138241"/>
    <lineage>
        <taxon>Eukaryota</taxon>
        <taxon>Metazoa</taxon>
        <taxon>Ecdysozoa</taxon>
        <taxon>Nematoda</taxon>
        <taxon>Chromadorea</taxon>
        <taxon>Rhabditida</taxon>
        <taxon>Rhabditina</taxon>
        <taxon>Rhabditomorpha</taxon>
        <taxon>Rhabditoidea</taxon>
        <taxon>Rhabditidae</taxon>
        <taxon>Mesorhabditinae</taxon>
        <taxon>Mesorhabditis</taxon>
    </lineage>
</organism>
<name>A0AAF3ET27_9BILA</name>
<feature type="transmembrane region" description="Helical" evidence="1">
    <location>
        <begin position="230"/>
        <end position="253"/>
    </location>
</feature>
<feature type="transmembrane region" description="Helical" evidence="1">
    <location>
        <begin position="94"/>
        <end position="114"/>
    </location>
</feature>
<evidence type="ECO:0008006" key="4">
    <source>
        <dbReference type="Google" id="ProtNLM"/>
    </source>
</evidence>
<feature type="transmembrane region" description="Helical" evidence="1">
    <location>
        <begin position="198"/>
        <end position="218"/>
    </location>
</feature>
<feature type="transmembrane region" description="Helical" evidence="1">
    <location>
        <begin position="21"/>
        <end position="43"/>
    </location>
</feature>
<dbReference type="Gene3D" id="1.20.1070.10">
    <property type="entry name" value="Rhodopsin 7-helix transmembrane proteins"/>
    <property type="match status" value="1"/>
</dbReference>
<feature type="transmembrane region" description="Helical" evidence="1">
    <location>
        <begin position="465"/>
        <end position="488"/>
    </location>
</feature>
<feature type="transmembrane region" description="Helical" evidence="1">
    <location>
        <begin position="385"/>
        <end position="412"/>
    </location>
</feature>
<dbReference type="Proteomes" id="UP000887575">
    <property type="component" value="Unassembled WGS sequence"/>
</dbReference>
<evidence type="ECO:0000256" key="1">
    <source>
        <dbReference type="SAM" id="Phobius"/>
    </source>
</evidence>
<dbReference type="PANTHER" id="PTHR46895">
    <property type="entry name" value="PROTEIN CBG20548-RELATED"/>
    <property type="match status" value="1"/>
</dbReference>
<keyword evidence="1" id="KW-1133">Transmembrane helix</keyword>
<evidence type="ECO:0000313" key="3">
    <source>
        <dbReference type="WBParaSite" id="MBELARI_LOCUS17296"/>
    </source>
</evidence>
<dbReference type="InterPro" id="IPR019422">
    <property type="entry name" value="7TM_GPCR_serpentine_rcpt_Srh"/>
</dbReference>
<sequence>MEKCYDGLVYKRIQANRATYILIWKIVAIFAVGFIPSILMIILDVALVRQLRTITTSDHINRLINSEQETHSTRFPNRNQCDRGREETTVVTAFLSWFLITNLPSEVLFLWDIMQPFQFEFKLFELMLPRLEIRYIYGNIVNSFLLWGKASNFVVFFIASKTFRHQFYEMVQGFCSLPKSSLMSNLTLFDPFYYRSELSIVVVLFTLASNVAMIVVASKGTPIKMIAYRAHILDSLISSGLFGIIYLLLFMGFTFHKDSGNDTAEALHAVSISVISLSYGGLSMKIILVCFYLAGANCARAIVLCFKHRFELVLFGDTKEVYFRYQKYIVQPLLIIPFATLLILVSRCCELANFTAVLNQKSLLFGTNPLPVTPYVFNVITAIDLFLIVITLLIYGALLVFFNAYTILLLYFSKSLAQHLSPKTVSAQRIAFFMLLIQTSCSLAPAMLTVTALVIVYTINTTTVLAFFNYFSALLVGTFGILYPLVILSTTRPYQRFLMERLFGIQPSSVNAYAAAGAVTTAANPAPTPSEI</sequence>
<dbReference type="Pfam" id="PF10318">
    <property type="entry name" value="7TM_GPCR_Srh"/>
    <property type="match status" value="1"/>
</dbReference>
<feature type="transmembrane region" description="Helical" evidence="1">
    <location>
        <begin position="135"/>
        <end position="159"/>
    </location>
</feature>
<keyword evidence="1" id="KW-0472">Membrane</keyword>
<accession>A0AAF3ET27</accession>
<proteinExistence type="predicted"/>
<feature type="transmembrane region" description="Helical" evidence="1">
    <location>
        <begin position="328"/>
        <end position="345"/>
    </location>
</feature>
<keyword evidence="2" id="KW-1185">Reference proteome</keyword>
<dbReference type="AlphaFoldDB" id="A0AAF3ET27"/>
<dbReference type="SUPFAM" id="SSF81321">
    <property type="entry name" value="Family A G protein-coupled receptor-like"/>
    <property type="match status" value="1"/>
</dbReference>
<protein>
    <recommendedName>
        <fullName evidence="4">G protein-coupled receptor</fullName>
    </recommendedName>
</protein>
<evidence type="ECO:0000313" key="2">
    <source>
        <dbReference type="Proteomes" id="UP000887575"/>
    </source>
</evidence>
<dbReference type="WBParaSite" id="MBELARI_LOCUS17296">
    <property type="protein sequence ID" value="MBELARI_LOCUS17296"/>
    <property type="gene ID" value="MBELARI_LOCUS17296"/>
</dbReference>
<feature type="transmembrane region" description="Helical" evidence="1">
    <location>
        <begin position="432"/>
        <end position="459"/>
    </location>
</feature>